<proteinExistence type="predicted"/>
<evidence type="ECO:0000313" key="1">
    <source>
        <dbReference type="EMBL" id="CAH3019730.1"/>
    </source>
</evidence>
<protein>
    <submittedName>
        <fullName evidence="1">Uncharacterized protein</fullName>
    </submittedName>
</protein>
<evidence type="ECO:0000313" key="2">
    <source>
        <dbReference type="Proteomes" id="UP001159427"/>
    </source>
</evidence>
<keyword evidence="2" id="KW-1185">Reference proteome</keyword>
<gene>
    <name evidence="1" type="ORF">PEVE_00003927</name>
</gene>
<organism evidence="1 2">
    <name type="scientific">Porites evermanni</name>
    <dbReference type="NCBI Taxonomy" id="104178"/>
    <lineage>
        <taxon>Eukaryota</taxon>
        <taxon>Metazoa</taxon>
        <taxon>Cnidaria</taxon>
        <taxon>Anthozoa</taxon>
        <taxon>Hexacorallia</taxon>
        <taxon>Scleractinia</taxon>
        <taxon>Fungiina</taxon>
        <taxon>Poritidae</taxon>
        <taxon>Porites</taxon>
    </lineage>
</organism>
<comment type="caution">
    <text evidence="1">The sequence shown here is derived from an EMBL/GenBank/DDBJ whole genome shotgun (WGS) entry which is preliminary data.</text>
</comment>
<accession>A0ABN8LV44</accession>
<reference evidence="1 2" key="1">
    <citation type="submission" date="2022-05" db="EMBL/GenBank/DDBJ databases">
        <authorList>
            <consortium name="Genoscope - CEA"/>
            <person name="William W."/>
        </authorList>
    </citation>
    <scope>NUCLEOTIDE SEQUENCE [LARGE SCALE GENOMIC DNA]</scope>
</reference>
<dbReference type="EMBL" id="CALNXI010000124">
    <property type="protein sequence ID" value="CAH3019730.1"/>
    <property type="molecule type" value="Genomic_DNA"/>
</dbReference>
<dbReference type="Proteomes" id="UP001159427">
    <property type="component" value="Unassembled WGS sequence"/>
</dbReference>
<name>A0ABN8LV44_9CNID</name>
<sequence>MEDRPGKDVALHEREKARHESGWRKEIYWHPISTALEFCFLKANCTHTMKIGDTPYTPWFAADKKCGKIVSAY</sequence>